<accession>A0A9Q1JQI0</accession>
<dbReference type="Proteomes" id="UP001153076">
    <property type="component" value="Unassembled WGS sequence"/>
</dbReference>
<evidence type="ECO:0000313" key="2">
    <source>
        <dbReference type="Proteomes" id="UP001153076"/>
    </source>
</evidence>
<dbReference type="EMBL" id="JAKOGI010000925">
    <property type="protein sequence ID" value="KAJ8429184.1"/>
    <property type="molecule type" value="Genomic_DNA"/>
</dbReference>
<keyword evidence="2" id="KW-1185">Reference proteome</keyword>
<proteinExistence type="predicted"/>
<protein>
    <submittedName>
        <fullName evidence="1">Uncharacterized protein</fullName>
    </submittedName>
</protein>
<dbReference type="AlphaFoldDB" id="A0A9Q1JQI0"/>
<evidence type="ECO:0000313" key="1">
    <source>
        <dbReference type="EMBL" id="KAJ8429184.1"/>
    </source>
</evidence>
<sequence length="174" mass="18762">MIFGVAVCSRGPAVQSPADQLPECRGGLDWSSSRAPSMGGKRRGCVRVAFGSLVLTKRQQLLFSQNIHDHRVKRKPKVVIEGRKVNRDVLSGRSFTIASGSGITKAYLAEGPLWDEGLVDAPSEDECLDDPSEEEEEVSLKEELVLVDAASATDFGEIGAEKGLPRVASTHLET</sequence>
<gene>
    <name evidence="1" type="ORF">Cgig2_028757</name>
</gene>
<reference evidence="1" key="1">
    <citation type="submission" date="2022-04" db="EMBL/GenBank/DDBJ databases">
        <title>Carnegiea gigantea Genome sequencing and assembly v2.</title>
        <authorList>
            <person name="Copetti D."/>
            <person name="Sanderson M.J."/>
            <person name="Burquez A."/>
            <person name="Wojciechowski M.F."/>
        </authorList>
    </citation>
    <scope>NUCLEOTIDE SEQUENCE</scope>
    <source>
        <strain evidence="1">SGP5-SGP5p</strain>
        <tissue evidence="1">Aerial part</tissue>
    </source>
</reference>
<comment type="caution">
    <text evidence="1">The sequence shown here is derived from an EMBL/GenBank/DDBJ whole genome shotgun (WGS) entry which is preliminary data.</text>
</comment>
<organism evidence="1 2">
    <name type="scientific">Carnegiea gigantea</name>
    <dbReference type="NCBI Taxonomy" id="171969"/>
    <lineage>
        <taxon>Eukaryota</taxon>
        <taxon>Viridiplantae</taxon>
        <taxon>Streptophyta</taxon>
        <taxon>Embryophyta</taxon>
        <taxon>Tracheophyta</taxon>
        <taxon>Spermatophyta</taxon>
        <taxon>Magnoliopsida</taxon>
        <taxon>eudicotyledons</taxon>
        <taxon>Gunneridae</taxon>
        <taxon>Pentapetalae</taxon>
        <taxon>Caryophyllales</taxon>
        <taxon>Cactineae</taxon>
        <taxon>Cactaceae</taxon>
        <taxon>Cactoideae</taxon>
        <taxon>Echinocereeae</taxon>
        <taxon>Carnegiea</taxon>
    </lineage>
</organism>
<name>A0A9Q1JQI0_9CARY</name>